<feature type="domain" description="PTS EIIB type-2" evidence="11">
    <location>
        <begin position="424"/>
        <end position="513"/>
    </location>
</feature>
<sequence length="798" mass="92569">MTILTSRQIEFVRLLMLENEYRPIRYFTTPLKTSDKTLQKDLKIIEKYLEKFEIELDAKPGSGILLNKSTKNHRLLLNDLQFKESDVKKFSINERRFEIIKILLSVSNMETSIQKLSDKYYVSKASIANDLKYVEDWINKFELTLCKTISGTKVVGQEVNIRKAIAALVQDYSNTEDKKIQMQKLSFRLDISTLKGLQELFDNEKILYVSSLIENLEKQYSYQMGDPYYINLLSHILISLKRGAEGKLIENFTIDNYQLIKSDKSYEAARWLVSQINQFYNIELPESEVYYVYQYFITSGFQEKLAEFQIVDKGLYNNSASDITKSLISYMCSIINKDLLIDETILDGLVLHIRPMLNRLNYNIQIRNPLLSEIIEQYNESLNICKAAVLLLVNERKLKNISLDEIGYLTMYFQAALERTTLKRRIIVVCQSGYGTSQLLVTKLKKAFPQWEIVDVLSARKLKERDMKDIDLVISTVHLDISEKPYILVSAFLSEKDIDNISRLMKEDTFIKTNDDIRIHFINDILQEGCIFFNYSSQKVMSSLSDGNTTNYKFEEICFGANVKVYICFCSNEKSMILSLNDKEDNKREISFYLTMNDSNLILNILTEIYHLYQNEHSMYYLKRCNKVRDVKNYFALNKGERDVKTMDLAAVIRSETIKLEMNARNKDEAIRELTQMLYDADKIANMEDFIEDVYYREKIGVTGIGNGFAIPHGKSKFVKKTCLAIGRTKCPIEWDSLDDQPVNFIILFAVTDEDKTSNHIRLLSQVATKLGDDEICERLKLANTSNEIYNIFAGNGN</sequence>
<feature type="domain" description="PTS EIIA type-2" evidence="10">
    <location>
        <begin position="651"/>
        <end position="796"/>
    </location>
</feature>
<evidence type="ECO:0000259" key="11">
    <source>
        <dbReference type="PROSITE" id="PS51099"/>
    </source>
</evidence>
<feature type="domain" description="PRD" evidence="12">
    <location>
        <begin position="315"/>
        <end position="423"/>
    </location>
</feature>
<keyword evidence="7" id="KW-0805">Transcription regulation</keyword>
<evidence type="ECO:0000313" key="13">
    <source>
        <dbReference type="EMBL" id="GFZ29914.1"/>
    </source>
</evidence>
<evidence type="ECO:0000256" key="8">
    <source>
        <dbReference type="ARBA" id="ARBA00023159"/>
    </source>
</evidence>
<dbReference type="SUPFAM" id="SSF55804">
    <property type="entry name" value="Phoshotransferase/anion transport protein"/>
    <property type="match status" value="1"/>
</dbReference>
<evidence type="ECO:0000256" key="9">
    <source>
        <dbReference type="ARBA" id="ARBA00023163"/>
    </source>
</evidence>
<keyword evidence="8" id="KW-0010">Activator</keyword>
<keyword evidence="4" id="KW-0808">Transferase</keyword>
<evidence type="ECO:0000256" key="3">
    <source>
        <dbReference type="ARBA" id="ARBA00022597"/>
    </source>
</evidence>
<dbReference type="InterPro" id="IPR050661">
    <property type="entry name" value="BglG_antiterminators"/>
</dbReference>
<keyword evidence="3" id="KW-0762">Sugar transport</keyword>
<dbReference type="Pfam" id="PF00359">
    <property type="entry name" value="PTS_EIIA_2"/>
    <property type="match status" value="1"/>
</dbReference>
<dbReference type="Gene3D" id="1.10.1790.10">
    <property type="entry name" value="PRD domain"/>
    <property type="match status" value="2"/>
</dbReference>
<dbReference type="Gene3D" id="3.40.50.2300">
    <property type="match status" value="1"/>
</dbReference>
<dbReference type="InterPro" id="IPR036095">
    <property type="entry name" value="PTS_EIIB-like_sf"/>
</dbReference>
<dbReference type="PROSITE" id="PS51094">
    <property type="entry name" value="PTS_EIIA_TYPE_2"/>
    <property type="match status" value="1"/>
</dbReference>
<dbReference type="Proteomes" id="UP000663802">
    <property type="component" value="Unassembled WGS sequence"/>
</dbReference>
<dbReference type="PROSITE" id="PS51372">
    <property type="entry name" value="PRD_2"/>
    <property type="match status" value="2"/>
</dbReference>
<dbReference type="PANTHER" id="PTHR30185:SF18">
    <property type="entry name" value="TRANSCRIPTIONAL REGULATOR MTLR"/>
    <property type="match status" value="1"/>
</dbReference>
<dbReference type="InterPro" id="IPR002178">
    <property type="entry name" value="PTS_EIIA_type-2_dom"/>
</dbReference>
<protein>
    <submittedName>
        <fullName evidence="13">Transcription antitermination protein BlgG</fullName>
    </submittedName>
</protein>
<dbReference type="InterPro" id="IPR007737">
    <property type="entry name" value="Mga_HTH"/>
</dbReference>
<dbReference type="Pfam" id="PF05043">
    <property type="entry name" value="Mga"/>
    <property type="match status" value="1"/>
</dbReference>
<dbReference type="Pfam" id="PF02302">
    <property type="entry name" value="PTS_IIB"/>
    <property type="match status" value="1"/>
</dbReference>
<dbReference type="CDD" id="cd05568">
    <property type="entry name" value="PTS_IIB_bgl_like"/>
    <property type="match status" value="1"/>
</dbReference>
<evidence type="ECO:0000256" key="4">
    <source>
        <dbReference type="ARBA" id="ARBA00022679"/>
    </source>
</evidence>
<accession>A0ABQ1E5A7</accession>
<keyword evidence="1" id="KW-0813">Transport</keyword>
<dbReference type="NCBIfam" id="TIGR00848">
    <property type="entry name" value="fruA"/>
    <property type="match status" value="1"/>
</dbReference>
<evidence type="ECO:0000256" key="7">
    <source>
        <dbReference type="ARBA" id="ARBA00023015"/>
    </source>
</evidence>
<keyword evidence="6" id="KW-0677">Repeat</keyword>
<dbReference type="EMBL" id="BMBA01000001">
    <property type="protein sequence ID" value="GFZ29914.1"/>
    <property type="molecule type" value="Genomic_DNA"/>
</dbReference>
<keyword evidence="9" id="KW-0804">Transcription</keyword>
<comment type="caution">
    <text evidence="13">The sequence shown here is derived from an EMBL/GenBank/DDBJ whole genome shotgun (WGS) entry which is preliminary data.</text>
</comment>
<dbReference type="PANTHER" id="PTHR30185">
    <property type="entry name" value="CRYPTIC BETA-GLUCOSIDE BGL OPERON ANTITERMINATOR"/>
    <property type="match status" value="1"/>
</dbReference>
<organism evidence="13 14">
    <name type="scientific">Clostridium zeae</name>
    <dbReference type="NCBI Taxonomy" id="2759022"/>
    <lineage>
        <taxon>Bacteria</taxon>
        <taxon>Bacillati</taxon>
        <taxon>Bacillota</taxon>
        <taxon>Clostridia</taxon>
        <taxon>Eubacteriales</taxon>
        <taxon>Clostridiaceae</taxon>
        <taxon>Clostridium</taxon>
    </lineage>
</organism>
<dbReference type="CDD" id="cd00211">
    <property type="entry name" value="PTS_IIA_fru"/>
    <property type="match status" value="1"/>
</dbReference>
<keyword evidence="5" id="KW-0598">Phosphotransferase system</keyword>
<keyword evidence="2" id="KW-0597">Phosphoprotein</keyword>
<reference evidence="13 14" key="1">
    <citation type="journal article" date="2021" name="Int. J. Syst. Evol. Microbiol.">
        <title>Clostridium zeae sp. nov., isolated from corn silage.</title>
        <authorList>
            <person name="Kobayashi H."/>
            <person name="Tanizawa Y."/>
            <person name="Yagura M."/>
            <person name="Sakamoto M."/>
            <person name="Ohkuma M."/>
            <person name="Tohno M."/>
        </authorList>
    </citation>
    <scope>NUCLEOTIDE SEQUENCE [LARGE SCALE GENOMIC DNA]</scope>
    <source>
        <strain evidence="13 14">CSC2</strain>
    </source>
</reference>
<evidence type="ECO:0000313" key="14">
    <source>
        <dbReference type="Proteomes" id="UP000663802"/>
    </source>
</evidence>
<dbReference type="InterPro" id="IPR004715">
    <property type="entry name" value="PTS_IIA_fruc"/>
</dbReference>
<dbReference type="InterPro" id="IPR036634">
    <property type="entry name" value="PRD_sf"/>
</dbReference>
<dbReference type="SUPFAM" id="SSF63520">
    <property type="entry name" value="PTS-regulatory domain, PRD"/>
    <property type="match status" value="2"/>
</dbReference>
<dbReference type="SUPFAM" id="SSF52794">
    <property type="entry name" value="PTS system IIB component-like"/>
    <property type="match status" value="1"/>
</dbReference>
<dbReference type="InterPro" id="IPR003501">
    <property type="entry name" value="PTS_EIIB_2/3"/>
</dbReference>
<dbReference type="Gene3D" id="3.40.930.10">
    <property type="entry name" value="Mannitol-specific EII, Chain A"/>
    <property type="match status" value="1"/>
</dbReference>
<evidence type="ECO:0000256" key="2">
    <source>
        <dbReference type="ARBA" id="ARBA00022553"/>
    </source>
</evidence>
<evidence type="ECO:0000256" key="6">
    <source>
        <dbReference type="ARBA" id="ARBA00022737"/>
    </source>
</evidence>
<dbReference type="InterPro" id="IPR036388">
    <property type="entry name" value="WH-like_DNA-bd_sf"/>
</dbReference>
<dbReference type="Gene3D" id="1.10.10.10">
    <property type="entry name" value="Winged helix-like DNA-binding domain superfamily/Winged helix DNA-binding domain"/>
    <property type="match status" value="2"/>
</dbReference>
<dbReference type="RefSeq" id="WP_206867915.1">
    <property type="nucleotide sequence ID" value="NZ_BMBA01000001.1"/>
</dbReference>
<evidence type="ECO:0000256" key="5">
    <source>
        <dbReference type="ARBA" id="ARBA00022683"/>
    </source>
</evidence>
<gene>
    <name evidence="13" type="ORF">CSC2_04400</name>
</gene>
<keyword evidence="14" id="KW-1185">Reference proteome</keyword>
<feature type="domain" description="PRD" evidence="12">
    <location>
        <begin position="200"/>
        <end position="306"/>
    </location>
</feature>
<dbReference type="InterPro" id="IPR013011">
    <property type="entry name" value="PTS_EIIB_2"/>
</dbReference>
<evidence type="ECO:0000259" key="12">
    <source>
        <dbReference type="PROSITE" id="PS51372"/>
    </source>
</evidence>
<dbReference type="InterPro" id="IPR011608">
    <property type="entry name" value="PRD"/>
</dbReference>
<dbReference type="Pfam" id="PF00874">
    <property type="entry name" value="PRD"/>
    <property type="match status" value="2"/>
</dbReference>
<dbReference type="PROSITE" id="PS51099">
    <property type="entry name" value="PTS_EIIB_TYPE_2"/>
    <property type="match status" value="1"/>
</dbReference>
<dbReference type="InterPro" id="IPR016152">
    <property type="entry name" value="PTrfase/Anion_transptr"/>
</dbReference>
<evidence type="ECO:0000256" key="1">
    <source>
        <dbReference type="ARBA" id="ARBA00022448"/>
    </source>
</evidence>
<name>A0ABQ1E5A7_9CLOT</name>
<proteinExistence type="predicted"/>
<evidence type="ECO:0000259" key="10">
    <source>
        <dbReference type="PROSITE" id="PS51094"/>
    </source>
</evidence>